<organism evidence="2 3">
    <name type="scientific">Halomonas tibetensis</name>
    <dbReference type="NCBI Taxonomy" id="2259590"/>
    <lineage>
        <taxon>Bacteria</taxon>
        <taxon>Pseudomonadati</taxon>
        <taxon>Pseudomonadota</taxon>
        <taxon>Gammaproteobacteria</taxon>
        <taxon>Oceanospirillales</taxon>
        <taxon>Halomonadaceae</taxon>
        <taxon>Halomonas</taxon>
    </lineage>
</organism>
<evidence type="ECO:0000256" key="1">
    <source>
        <dbReference type="SAM" id="SignalP"/>
    </source>
</evidence>
<feature type="chain" id="PRO_5046358888" description="Lysozyme inhibitor LprI N-terminal domain-containing protein" evidence="1">
    <location>
        <begin position="23"/>
        <end position="168"/>
    </location>
</feature>
<keyword evidence="1" id="KW-0732">Signal</keyword>
<feature type="signal peptide" evidence="1">
    <location>
        <begin position="1"/>
        <end position="22"/>
    </location>
</feature>
<dbReference type="EMBL" id="JBHRSQ010000004">
    <property type="protein sequence ID" value="MFC2990516.1"/>
    <property type="molecule type" value="Genomic_DNA"/>
</dbReference>
<dbReference type="Proteomes" id="UP001595386">
    <property type="component" value="Unassembled WGS sequence"/>
</dbReference>
<dbReference type="RefSeq" id="WP_379753029.1">
    <property type="nucleotide sequence ID" value="NZ_JBHRSQ010000004.1"/>
</dbReference>
<keyword evidence="3" id="KW-1185">Reference proteome</keyword>
<evidence type="ECO:0000313" key="3">
    <source>
        <dbReference type="Proteomes" id="UP001595386"/>
    </source>
</evidence>
<reference evidence="3" key="1">
    <citation type="journal article" date="2019" name="Int. J. Syst. Evol. Microbiol.">
        <title>The Global Catalogue of Microorganisms (GCM) 10K type strain sequencing project: providing services to taxonomists for standard genome sequencing and annotation.</title>
        <authorList>
            <consortium name="The Broad Institute Genomics Platform"/>
            <consortium name="The Broad Institute Genome Sequencing Center for Infectious Disease"/>
            <person name="Wu L."/>
            <person name="Ma J."/>
        </authorList>
    </citation>
    <scope>NUCLEOTIDE SEQUENCE [LARGE SCALE GENOMIC DNA]</scope>
    <source>
        <strain evidence="3">KCTC 52660</strain>
    </source>
</reference>
<evidence type="ECO:0000313" key="2">
    <source>
        <dbReference type="EMBL" id="MFC2990516.1"/>
    </source>
</evidence>
<evidence type="ECO:0008006" key="4">
    <source>
        <dbReference type="Google" id="ProtNLM"/>
    </source>
</evidence>
<accession>A0ABV7AZB0</accession>
<comment type="caution">
    <text evidence="2">The sequence shown here is derived from an EMBL/GenBank/DDBJ whole genome shotgun (WGS) entry which is preliminary data.</text>
</comment>
<sequence length="168" mass="18680">MPTLPKLACLLPILFPLMPLHAQPLTLSLNEGGHDIAHEFDACLADVQWQPAPALNCARNAETRWAEEVERLGARLDKVLGREARLALESSQAAWEHGRAADLALVEAYHGQLAEAELGDPDLLPVARQLHRNAVWEQRARYLRRLLDGLSEPAREAPLEPRIRAVSD</sequence>
<protein>
    <recommendedName>
        <fullName evidence="4">Lysozyme inhibitor LprI N-terminal domain-containing protein</fullName>
    </recommendedName>
</protein>
<proteinExistence type="predicted"/>
<gene>
    <name evidence="2" type="ORF">ACFODV_00535</name>
</gene>
<name>A0ABV7AZB0_9GAMM</name>